<evidence type="ECO:0000313" key="3">
    <source>
        <dbReference type="Proteomes" id="UP000069902"/>
    </source>
</evidence>
<dbReference type="RefSeq" id="WP_059061652.1">
    <property type="nucleotide sequence ID" value="NZ_LN879502.1"/>
</dbReference>
<proteinExistence type="inferred from homology"/>
<evidence type="ECO:0000256" key="1">
    <source>
        <dbReference type="ARBA" id="ARBA00009981"/>
    </source>
</evidence>
<sequence>MNTFTAEEASQNLLKLIQLAQQDNSQFRISSEEGTVIILSEETYQNLMVTLELLSTPGLMNSFKCFNRPSELTS</sequence>
<comment type="similarity">
    <text evidence="1">Belongs to the phD/YefM antitoxin family.</text>
</comment>
<reference evidence="3" key="1">
    <citation type="submission" date="2015-09" db="EMBL/GenBank/DDBJ databases">
        <authorList>
            <person name="Bertelli C."/>
        </authorList>
    </citation>
    <scope>NUCLEOTIDE SEQUENCE [LARGE SCALE GENOMIC DNA]</scope>
    <source>
        <strain evidence="3">KNic</strain>
    </source>
</reference>
<accession>A0A0U5JFU2</accession>
<dbReference type="Proteomes" id="UP000069902">
    <property type="component" value="Chromosome cPNK"/>
</dbReference>
<gene>
    <name evidence="2" type="ORF">PNK_1852</name>
</gene>
<dbReference type="EMBL" id="LN879502">
    <property type="protein sequence ID" value="CUI17458.1"/>
    <property type="molecule type" value="Genomic_DNA"/>
</dbReference>
<evidence type="ECO:0008006" key="4">
    <source>
        <dbReference type="Google" id="ProtNLM"/>
    </source>
</evidence>
<dbReference type="InParanoid" id="A0A0U5JFU2"/>
<dbReference type="SUPFAM" id="SSF143120">
    <property type="entry name" value="YefM-like"/>
    <property type="match status" value="1"/>
</dbReference>
<name>A0A0U5JFU2_9BACT</name>
<organism evidence="2 3">
    <name type="scientific">Candidatus Protochlamydia naegleriophila</name>
    <dbReference type="NCBI Taxonomy" id="389348"/>
    <lineage>
        <taxon>Bacteria</taxon>
        <taxon>Pseudomonadati</taxon>
        <taxon>Chlamydiota</taxon>
        <taxon>Chlamydiia</taxon>
        <taxon>Parachlamydiales</taxon>
        <taxon>Parachlamydiaceae</taxon>
        <taxon>Candidatus Protochlamydia</taxon>
    </lineage>
</organism>
<keyword evidence="3" id="KW-1185">Reference proteome</keyword>
<dbReference type="InterPro" id="IPR036165">
    <property type="entry name" value="YefM-like_sf"/>
</dbReference>
<dbReference type="KEGG" id="pnl:PNK_1852"/>
<dbReference type="Gene3D" id="3.40.1620.10">
    <property type="entry name" value="YefM-like domain"/>
    <property type="match status" value="1"/>
</dbReference>
<protein>
    <recommendedName>
        <fullName evidence="4">Antitoxin</fullName>
    </recommendedName>
</protein>
<evidence type="ECO:0000313" key="2">
    <source>
        <dbReference type="EMBL" id="CUI17458.1"/>
    </source>
</evidence>
<dbReference type="AlphaFoldDB" id="A0A0U5JFU2"/>
<dbReference type="PATRIC" id="fig|389348.3.peg.2080"/>